<gene>
    <name evidence="1" type="ORF">ACFPUZ_05520</name>
</gene>
<sequence length="940" mass="102796">MFTTEELTARLNEIRFLPDTPERSVAAAELVTACDAIDDENLQVQSRILLMNSYFHGNEAMKCLPILADLLSRLERRPDLFDDEDLVEVAWNFKSSGLAVTNVPTTSAAQIERFHDDLEQHFRQGGHTQRPVHAVRFRHALQRGEAAQAAEFLEKWRMTEGGPLADCEGCDPLQELRWAVNTGDDAAAARVLEQLSASDEDELCEAQPGRTQVDAALPLARLGRHREAFEAHQASYAQHRRDPLWTVHIGEHLLFLAVTGRLERAGQLVRAHAAWLDSAEDGLTVYELLLGLVAVAQAQTAAGHGAEKVGVAIPGGNRWHPFPALSDPTWAEAETRLTGVLGDLVERFDARDGFADHQPWAFRTLARLQQTPIRPESPVLPGVPLVTGVDPVVPSPADAPSSAGFALGDEWARTAHTGELPAVPEDWADFGRWVLADLEAPDVDRDVVILEALAGAFAGESVDELPPATQGAVLLRKVSLGRRLMDFPQTVAAVEQFGAWAQTQEGFGQLGDLLGWTVFGGDTPEFGSPAELVIDTIEEDQLHRHGQAGPYIAQILGELLPVLPDMEEPELLERALNLYSAAYPAAGTPLLPALRRLGYTGSLEELDAYWDALPAEERASVGAQVRYLMTRLRLVADDPEADLNARVELLQLAQAADLPIVQLVTAMSLNHSAEEGEEEAAAMGVDILTPVLATLESRWGPSVAVAALRTRLAQMMAVTDDLQGAVDTARPAIEVFLASENPRLAVDLLHEASDWSMGLSDPDSAAAYLLRVAEVQEAQEEPILQARALRMAARLLVTRPTAVTSGTGLEEALSLMRQSEELVEGTEDRPELGYSRDAEIGDVHDDYGYVKSGVLPLAETLSHWEYAHDCFLTAQMPYPAAVMLRHCAVSSAMDGQKKQAKGYISRLKSHIKAQPRELREQLEPMLQEVRENVEFFLDQG</sequence>
<dbReference type="Proteomes" id="UP001596244">
    <property type="component" value="Unassembled WGS sequence"/>
</dbReference>
<dbReference type="InterPro" id="IPR011990">
    <property type="entry name" value="TPR-like_helical_dom_sf"/>
</dbReference>
<dbReference type="Gene3D" id="1.25.40.10">
    <property type="entry name" value="Tetratricopeptide repeat domain"/>
    <property type="match status" value="1"/>
</dbReference>
<protein>
    <submittedName>
        <fullName evidence="1">Uncharacterized protein</fullName>
    </submittedName>
</protein>
<proteinExistence type="predicted"/>
<reference evidence="2" key="1">
    <citation type="journal article" date="2019" name="Int. J. Syst. Evol. Microbiol.">
        <title>The Global Catalogue of Microorganisms (GCM) 10K type strain sequencing project: providing services to taxonomists for standard genome sequencing and annotation.</title>
        <authorList>
            <consortium name="The Broad Institute Genomics Platform"/>
            <consortium name="The Broad Institute Genome Sequencing Center for Infectious Disease"/>
            <person name="Wu L."/>
            <person name="Ma J."/>
        </authorList>
    </citation>
    <scope>NUCLEOTIDE SEQUENCE [LARGE SCALE GENOMIC DNA]</scope>
    <source>
        <strain evidence="2">CCUG 51943</strain>
    </source>
</reference>
<dbReference type="SUPFAM" id="SSF48452">
    <property type="entry name" value="TPR-like"/>
    <property type="match status" value="1"/>
</dbReference>
<name>A0ABW1QBQ0_9CORY</name>
<keyword evidence="2" id="KW-1185">Reference proteome</keyword>
<dbReference type="EMBL" id="JBHSQE010000003">
    <property type="protein sequence ID" value="MFC6146262.1"/>
    <property type="molecule type" value="Genomic_DNA"/>
</dbReference>
<evidence type="ECO:0000313" key="1">
    <source>
        <dbReference type="EMBL" id="MFC6146262.1"/>
    </source>
</evidence>
<evidence type="ECO:0000313" key="2">
    <source>
        <dbReference type="Proteomes" id="UP001596244"/>
    </source>
</evidence>
<dbReference type="RefSeq" id="WP_377000672.1">
    <property type="nucleotide sequence ID" value="NZ_JBHSQE010000003.1"/>
</dbReference>
<organism evidence="1 2">
    <name type="scientific">Corynebacterium nasicanis</name>
    <dbReference type="NCBI Taxonomy" id="1448267"/>
    <lineage>
        <taxon>Bacteria</taxon>
        <taxon>Bacillati</taxon>
        <taxon>Actinomycetota</taxon>
        <taxon>Actinomycetes</taxon>
        <taxon>Mycobacteriales</taxon>
        <taxon>Corynebacteriaceae</taxon>
        <taxon>Corynebacterium</taxon>
    </lineage>
</organism>
<accession>A0ABW1QBQ0</accession>
<comment type="caution">
    <text evidence="1">The sequence shown here is derived from an EMBL/GenBank/DDBJ whole genome shotgun (WGS) entry which is preliminary data.</text>
</comment>